<name>A0A1Y1ZS84_9PLEO</name>
<proteinExistence type="predicted"/>
<protein>
    <submittedName>
        <fullName evidence="3">Uncharacterized protein</fullName>
    </submittedName>
</protein>
<feature type="compositionally biased region" description="Low complexity" evidence="2">
    <location>
        <begin position="46"/>
        <end position="55"/>
    </location>
</feature>
<sequence>MPLTALRRAENSARIFHLTEKRAFVKSTNEPVIEKRTERRHEADEQAQLALNDQQAAERDARYQRMVVYDAERQLLATSDRIDIDLMNLSDEAREESRKNWRKVLMEAKKEQQAAIERAIQAKARHDKAEAESWDQVKTGKLLLDGLNAQLEVIDRDIAKLQGELDMDSESERSTLLGED</sequence>
<dbReference type="AlphaFoldDB" id="A0A1Y1ZS84"/>
<reference evidence="3 4" key="1">
    <citation type="submission" date="2016-07" db="EMBL/GenBank/DDBJ databases">
        <title>Pervasive Adenine N6-methylation of Active Genes in Fungi.</title>
        <authorList>
            <consortium name="DOE Joint Genome Institute"/>
            <person name="Mondo S.J."/>
            <person name="Dannebaum R.O."/>
            <person name="Kuo R.C."/>
            <person name="Labutti K."/>
            <person name="Haridas S."/>
            <person name="Kuo A."/>
            <person name="Salamov A."/>
            <person name="Ahrendt S.R."/>
            <person name="Lipzen A."/>
            <person name="Sullivan W."/>
            <person name="Andreopoulos W.B."/>
            <person name="Clum A."/>
            <person name="Lindquist E."/>
            <person name="Daum C."/>
            <person name="Ramamoorthy G.K."/>
            <person name="Gryganskyi A."/>
            <person name="Culley D."/>
            <person name="Magnuson J.K."/>
            <person name="James T.Y."/>
            <person name="O'Malley M.A."/>
            <person name="Stajich J.E."/>
            <person name="Spatafora J.W."/>
            <person name="Visel A."/>
            <person name="Grigoriev I.V."/>
        </authorList>
    </citation>
    <scope>NUCLEOTIDE SEQUENCE [LARGE SCALE GENOMIC DNA]</scope>
    <source>
        <strain evidence="3 4">CBS 115471</strain>
    </source>
</reference>
<evidence type="ECO:0000313" key="3">
    <source>
        <dbReference type="EMBL" id="ORY12877.1"/>
    </source>
</evidence>
<organism evidence="3 4">
    <name type="scientific">Clohesyomyces aquaticus</name>
    <dbReference type="NCBI Taxonomy" id="1231657"/>
    <lineage>
        <taxon>Eukaryota</taxon>
        <taxon>Fungi</taxon>
        <taxon>Dikarya</taxon>
        <taxon>Ascomycota</taxon>
        <taxon>Pezizomycotina</taxon>
        <taxon>Dothideomycetes</taxon>
        <taxon>Pleosporomycetidae</taxon>
        <taxon>Pleosporales</taxon>
        <taxon>Lindgomycetaceae</taxon>
        <taxon>Clohesyomyces</taxon>
    </lineage>
</organism>
<dbReference type="Proteomes" id="UP000193144">
    <property type="component" value="Unassembled WGS sequence"/>
</dbReference>
<feature type="region of interest" description="Disordered" evidence="2">
    <location>
        <begin position="34"/>
        <end position="55"/>
    </location>
</feature>
<feature type="compositionally biased region" description="Basic and acidic residues" evidence="2">
    <location>
        <begin position="34"/>
        <end position="44"/>
    </location>
</feature>
<comment type="caution">
    <text evidence="3">The sequence shown here is derived from an EMBL/GenBank/DDBJ whole genome shotgun (WGS) entry which is preliminary data.</text>
</comment>
<dbReference type="EMBL" id="MCFA01000047">
    <property type="protein sequence ID" value="ORY12877.1"/>
    <property type="molecule type" value="Genomic_DNA"/>
</dbReference>
<evidence type="ECO:0000256" key="1">
    <source>
        <dbReference type="SAM" id="Coils"/>
    </source>
</evidence>
<keyword evidence="1" id="KW-0175">Coiled coil</keyword>
<gene>
    <name evidence="3" type="ORF">BCR34DRAFT_286438</name>
</gene>
<feature type="coiled-coil region" evidence="1">
    <location>
        <begin position="105"/>
        <end position="164"/>
    </location>
</feature>
<keyword evidence="4" id="KW-1185">Reference proteome</keyword>
<evidence type="ECO:0000313" key="4">
    <source>
        <dbReference type="Proteomes" id="UP000193144"/>
    </source>
</evidence>
<evidence type="ECO:0000256" key="2">
    <source>
        <dbReference type="SAM" id="MobiDB-lite"/>
    </source>
</evidence>
<accession>A0A1Y1ZS84</accession>